<dbReference type="Gene3D" id="3.50.50.60">
    <property type="entry name" value="FAD/NAD(P)-binding domain"/>
    <property type="match status" value="1"/>
</dbReference>
<keyword evidence="3" id="KW-0472">Membrane</keyword>
<protein>
    <recommendedName>
        <fullName evidence="4">FAD dependent oxidoreductase domain-containing protein</fullName>
    </recommendedName>
</protein>
<evidence type="ECO:0000313" key="5">
    <source>
        <dbReference type="EMBL" id="KAH9329154.1"/>
    </source>
</evidence>
<keyword evidence="2" id="KW-0503">Monooxygenase</keyword>
<dbReference type="EMBL" id="JAHRHJ020000001">
    <property type="protein sequence ID" value="KAH9329154.1"/>
    <property type="molecule type" value="Genomic_DNA"/>
</dbReference>
<keyword evidence="1" id="KW-0560">Oxidoreductase</keyword>
<evidence type="ECO:0000313" key="6">
    <source>
        <dbReference type="Proteomes" id="UP000824469"/>
    </source>
</evidence>
<evidence type="ECO:0000256" key="1">
    <source>
        <dbReference type="ARBA" id="ARBA00023002"/>
    </source>
</evidence>
<sequence>MSTKNDGFSKTSSSDVEFEGIVIVGGGIVGLSTAVALHRFGLRSLVLEKTDSLRTTGSAFTLMINAWRALEYLGVSDSICRQHPQIKRAQVTSIPSGITKDLSYTSSGKQANAGDMGLGLGFLDVEMEGEAGNDNRLRKKKVVGSNPVEALVARHHPLPLLHQRE</sequence>
<feature type="transmembrane region" description="Helical" evidence="3">
    <location>
        <begin position="20"/>
        <end position="40"/>
    </location>
</feature>
<evidence type="ECO:0000259" key="4">
    <source>
        <dbReference type="Pfam" id="PF01266"/>
    </source>
</evidence>
<reference evidence="5 6" key="1">
    <citation type="journal article" date="2021" name="Nat. Plants">
        <title>The Taxus genome provides insights into paclitaxel biosynthesis.</title>
        <authorList>
            <person name="Xiong X."/>
            <person name="Gou J."/>
            <person name="Liao Q."/>
            <person name="Li Y."/>
            <person name="Zhou Q."/>
            <person name="Bi G."/>
            <person name="Li C."/>
            <person name="Du R."/>
            <person name="Wang X."/>
            <person name="Sun T."/>
            <person name="Guo L."/>
            <person name="Liang H."/>
            <person name="Lu P."/>
            <person name="Wu Y."/>
            <person name="Zhang Z."/>
            <person name="Ro D.K."/>
            <person name="Shang Y."/>
            <person name="Huang S."/>
            <person name="Yan J."/>
        </authorList>
    </citation>
    <scope>NUCLEOTIDE SEQUENCE [LARGE SCALE GENOMIC DNA]</scope>
    <source>
        <strain evidence="5">Ta-2019</strain>
    </source>
</reference>
<comment type="caution">
    <text evidence="5">The sequence shown here is derived from an EMBL/GenBank/DDBJ whole genome shotgun (WGS) entry which is preliminary data.</text>
</comment>
<dbReference type="SUPFAM" id="SSF51905">
    <property type="entry name" value="FAD/NAD(P)-binding domain"/>
    <property type="match status" value="1"/>
</dbReference>
<dbReference type="InterPro" id="IPR036188">
    <property type="entry name" value="FAD/NAD-bd_sf"/>
</dbReference>
<evidence type="ECO:0000256" key="3">
    <source>
        <dbReference type="SAM" id="Phobius"/>
    </source>
</evidence>
<gene>
    <name evidence="5" type="ORF">KI387_001262</name>
</gene>
<evidence type="ECO:0000256" key="2">
    <source>
        <dbReference type="ARBA" id="ARBA00023033"/>
    </source>
</evidence>
<keyword evidence="3" id="KW-0812">Transmembrane</keyword>
<dbReference type="PANTHER" id="PTHR45934:SF9">
    <property type="entry name" value="FAD_NAD(P)-BINDING OXIDOREDUCTASE FAMILY PROTEIN"/>
    <property type="match status" value="1"/>
</dbReference>
<keyword evidence="3" id="KW-1133">Transmembrane helix</keyword>
<proteinExistence type="predicted"/>
<dbReference type="InterPro" id="IPR044560">
    <property type="entry name" value="MOase"/>
</dbReference>
<keyword evidence="6" id="KW-1185">Reference proteome</keyword>
<dbReference type="Pfam" id="PF01266">
    <property type="entry name" value="DAO"/>
    <property type="match status" value="1"/>
</dbReference>
<dbReference type="PANTHER" id="PTHR45934">
    <property type="entry name" value="FAD/NAD(P)-BINDING OXIDOREDUCTASE FAMILY PROTEIN"/>
    <property type="match status" value="1"/>
</dbReference>
<dbReference type="GO" id="GO:0004497">
    <property type="term" value="F:monooxygenase activity"/>
    <property type="evidence" value="ECO:0007669"/>
    <property type="project" value="UniProtKB-KW"/>
</dbReference>
<dbReference type="AlphaFoldDB" id="A0AA38GSR8"/>
<dbReference type="Proteomes" id="UP000824469">
    <property type="component" value="Unassembled WGS sequence"/>
</dbReference>
<name>A0AA38GSR8_TAXCH</name>
<accession>A0AA38GSR8</accession>
<organism evidence="5 6">
    <name type="scientific">Taxus chinensis</name>
    <name type="common">Chinese yew</name>
    <name type="synonym">Taxus wallichiana var. chinensis</name>
    <dbReference type="NCBI Taxonomy" id="29808"/>
    <lineage>
        <taxon>Eukaryota</taxon>
        <taxon>Viridiplantae</taxon>
        <taxon>Streptophyta</taxon>
        <taxon>Embryophyta</taxon>
        <taxon>Tracheophyta</taxon>
        <taxon>Spermatophyta</taxon>
        <taxon>Pinopsida</taxon>
        <taxon>Pinidae</taxon>
        <taxon>Conifers II</taxon>
        <taxon>Cupressales</taxon>
        <taxon>Taxaceae</taxon>
        <taxon>Taxus</taxon>
    </lineage>
</organism>
<dbReference type="InterPro" id="IPR006076">
    <property type="entry name" value="FAD-dep_OxRdtase"/>
</dbReference>
<feature type="domain" description="FAD dependent oxidoreductase" evidence="4">
    <location>
        <begin position="21"/>
        <end position="72"/>
    </location>
</feature>